<comment type="caution">
    <text evidence="2">The sequence shown here is derived from an EMBL/GenBank/DDBJ whole genome shotgun (WGS) entry which is preliminary data.</text>
</comment>
<proteinExistence type="predicted"/>
<keyword evidence="1" id="KW-0812">Transmembrane</keyword>
<sequence>MEEPDWAKVVRVLYHEAPNSPEEEIDDDHPFVTETDLCVETAERAAEALVDWDLASFVGIEQGEYKGPGDGFEQGKMGYKLTSQGFEVAHQRELARRDHGINKSLVFLTFVLAVAQVVGVVPLSDLMTALSGLILLVVMLIVIWYEDMLK</sequence>
<evidence type="ECO:0000256" key="1">
    <source>
        <dbReference type="SAM" id="Phobius"/>
    </source>
</evidence>
<reference evidence="2 3" key="1">
    <citation type="journal article" date="2019" name="Int. J. Syst. Evol. Microbiol.">
        <title>The Global Catalogue of Microorganisms (GCM) 10K type strain sequencing project: providing services to taxonomists for standard genome sequencing and annotation.</title>
        <authorList>
            <consortium name="The Broad Institute Genomics Platform"/>
            <consortium name="The Broad Institute Genome Sequencing Center for Infectious Disease"/>
            <person name="Wu L."/>
            <person name="Ma J."/>
        </authorList>
    </citation>
    <scope>NUCLEOTIDE SEQUENCE [LARGE SCALE GENOMIC DNA]</scope>
    <source>
        <strain evidence="2 3">XZGYJ-43</strain>
    </source>
</reference>
<accession>A0ABD5Z2G0</accession>
<name>A0ABD5Z2G0_9EURY</name>
<keyword evidence="1" id="KW-0472">Membrane</keyword>
<keyword evidence="1" id="KW-1133">Transmembrane helix</keyword>
<organism evidence="2 3">
    <name type="scientific">Halospeciosus flavus</name>
    <dbReference type="NCBI Taxonomy" id="3032283"/>
    <lineage>
        <taxon>Archaea</taxon>
        <taxon>Methanobacteriati</taxon>
        <taxon>Methanobacteriota</taxon>
        <taxon>Stenosarchaea group</taxon>
        <taxon>Halobacteria</taxon>
        <taxon>Halobacteriales</taxon>
        <taxon>Halobacteriaceae</taxon>
        <taxon>Halospeciosus</taxon>
    </lineage>
</organism>
<keyword evidence="3" id="KW-1185">Reference proteome</keyword>
<gene>
    <name evidence="2" type="ORF">ACFQJ9_08090</name>
</gene>
<dbReference type="Proteomes" id="UP001596447">
    <property type="component" value="Unassembled WGS sequence"/>
</dbReference>
<feature type="transmembrane region" description="Helical" evidence="1">
    <location>
        <begin position="129"/>
        <end position="145"/>
    </location>
</feature>
<dbReference type="EMBL" id="JBHTAR010000011">
    <property type="protein sequence ID" value="MFC7199372.1"/>
    <property type="molecule type" value="Genomic_DNA"/>
</dbReference>
<feature type="transmembrane region" description="Helical" evidence="1">
    <location>
        <begin position="105"/>
        <end position="123"/>
    </location>
</feature>
<dbReference type="RefSeq" id="WP_279529306.1">
    <property type="nucleotide sequence ID" value="NZ_CP122312.1"/>
</dbReference>
<evidence type="ECO:0000313" key="2">
    <source>
        <dbReference type="EMBL" id="MFC7199372.1"/>
    </source>
</evidence>
<protein>
    <submittedName>
        <fullName evidence="2">Uncharacterized protein</fullName>
    </submittedName>
</protein>
<dbReference type="AlphaFoldDB" id="A0ABD5Z2G0"/>
<evidence type="ECO:0000313" key="3">
    <source>
        <dbReference type="Proteomes" id="UP001596447"/>
    </source>
</evidence>